<evidence type="ECO:0000313" key="8">
    <source>
        <dbReference type="EMBL" id="CAB5227591.1"/>
    </source>
</evidence>
<sequence length="852" mass="97608">MKLQDVFNRIGQEKLVNKIEQKNQSLTRELNGEERDITDDLFNANLEMNQGEEQEDELDNEIQQGKKVVDEDNEDIKTNLIYELKNIADLIPEHTRQSIAKDVMDNLNNDKKSREQWLDNIREGKEQFNIRTKDDPRSSDNQTTDGRKQMSSDKSYALNNAIIKATSTLSSIFLGEEIINFSITEGTNELKDKALKLKNFINQYFNLAIPNYKEDKRNSFYDLALEGNVYQKIYYDSVEKKLVNYYLPALDIEVNPYSRSADDATRISQRVHMSKFELDAKIANKDFLEYNYRPIGSGYGEDDDEYDDDMVDTSEDRDDNVYEFYQVRVRYKLNDFGDLGDYKPPVERDLPYLIDIDISSGRIAAIHEFWEADDPHFKTIQNFVKNSYFPNSESWNWGLLHLAAPLVKSATNKIRMIANAGAYSSHPTVLINKAIKNTNTTQVLFPGSMIPIDTGGNFKLSEQISPLPFPQASPSLSELMQYYEQGVDQITLSLNNIGDIGANTPASSIMMMIDEASKIPNFIIRGIYDALTREYRIFLTQLKKYAHLIDPQYMSFEFRELINEFDFNDPNVIITPTANSKVSSQYIDMIKYENLLNLADKYTQINVDYILRNYVTNLDFNPDEILKPEAQIQPMTPLMENASLMAGQPVKAFKEQDQEAYILALQTFIDSLNAMQDLAPETKQPILNNAMMLMAQRKFFDALNKLEAQIKESLAQEGASEEEIAEFKLPEDVAELDSAILNQIALMEAQTIAQDQQQQQQIAQQTPPPLDPNQVMQNQVEVEAQKVQVDAHAIEQRAQTDNIKAQTELQKAQIVQQTTLQKAMIDREKEIEKANIAAKIKLTEISSKLQQI</sequence>
<dbReference type="EMBL" id="LR797362">
    <property type="protein sequence ID" value="CAB4210856.1"/>
    <property type="molecule type" value="Genomic_DNA"/>
</dbReference>
<reference evidence="5" key="1">
    <citation type="submission" date="2020-05" db="EMBL/GenBank/DDBJ databases">
        <authorList>
            <person name="Chiriac C."/>
            <person name="Salcher M."/>
            <person name="Ghai R."/>
            <person name="Kavagutti S V."/>
        </authorList>
    </citation>
    <scope>NUCLEOTIDE SEQUENCE</scope>
</reference>
<dbReference type="EMBL" id="LR797006">
    <property type="protein sequence ID" value="CAB4181427.1"/>
    <property type="molecule type" value="Genomic_DNA"/>
</dbReference>
<evidence type="ECO:0000313" key="7">
    <source>
        <dbReference type="EMBL" id="CAB4210856.1"/>
    </source>
</evidence>
<evidence type="ECO:0000313" key="4">
    <source>
        <dbReference type="EMBL" id="CAB4176577.1"/>
    </source>
</evidence>
<gene>
    <name evidence="5" type="ORF">UFOVP1074_61</name>
    <name evidence="6" type="ORF">UFOVP1310_20</name>
    <name evidence="7" type="ORF">UFOVP1424_52</name>
    <name evidence="8" type="ORF">UFOVP1521_52</name>
    <name evidence="3" type="ORF">UFOVP899_43</name>
    <name evidence="4" type="ORF">UFOVP987_42</name>
</gene>
<protein>
    <recommendedName>
        <fullName evidence="9">Phage P22-like portal protein</fullName>
    </recommendedName>
</protein>
<evidence type="ECO:0000313" key="3">
    <source>
        <dbReference type="EMBL" id="CAB4169090.1"/>
    </source>
</evidence>
<evidence type="ECO:0008006" key="9">
    <source>
        <dbReference type="Google" id="ProtNLM"/>
    </source>
</evidence>
<accession>A0A6J5QGD2</accession>
<evidence type="ECO:0000313" key="5">
    <source>
        <dbReference type="EMBL" id="CAB4181427.1"/>
    </source>
</evidence>
<dbReference type="EMBL" id="LR796935">
    <property type="protein sequence ID" value="CAB4176577.1"/>
    <property type="molecule type" value="Genomic_DNA"/>
</dbReference>
<proteinExistence type="predicted"/>
<evidence type="ECO:0000313" key="6">
    <source>
        <dbReference type="EMBL" id="CAB4197765.1"/>
    </source>
</evidence>
<dbReference type="EMBL" id="LR798374">
    <property type="protein sequence ID" value="CAB5227591.1"/>
    <property type="molecule type" value="Genomic_DNA"/>
</dbReference>
<dbReference type="EMBL" id="LR796840">
    <property type="protein sequence ID" value="CAB4169090.1"/>
    <property type="molecule type" value="Genomic_DNA"/>
</dbReference>
<dbReference type="EMBL" id="LR797262">
    <property type="protein sequence ID" value="CAB4197765.1"/>
    <property type="molecule type" value="Genomic_DNA"/>
</dbReference>
<feature type="region of interest" description="Disordered" evidence="2">
    <location>
        <begin position="125"/>
        <end position="152"/>
    </location>
</feature>
<evidence type="ECO:0000256" key="2">
    <source>
        <dbReference type="SAM" id="MobiDB-lite"/>
    </source>
</evidence>
<organism evidence="5">
    <name type="scientific">uncultured Caudovirales phage</name>
    <dbReference type="NCBI Taxonomy" id="2100421"/>
    <lineage>
        <taxon>Viruses</taxon>
        <taxon>Duplodnaviria</taxon>
        <taxon>Heunggongvirae</taxon>
        <taxon>Uroviricota</taxon>
        <taxon>Caudoviricetes</taxon>
        <taxon>Peduoviridae</taxon>
        <taxon>Maltschvirus</taxon>
        <taxon>Maltschvirus maltsch</taxon>
    </lineage>
</organism>
<name>A0A6J5QGD2_9CAUD</name>
<evidence type="ECO:0000256" key="1">
    <source>
        <dbReference type="SAM" id="Coils"/>
    </source>
</evidence>
<keyword evidence="1" id="KW-0175">Coiled coil</keyword>
<feature type="coiled-coil region" evidence="1">
    <location>
        <begin position="16"/>
        <end position="61"/>
    </location>
</feature>
<feature type="compositionally biased region" description="Basic and acidic residues" evidence="2">
    <location>
        <begin position="125"/>
        <end position="138"/>
    </location>
</feature>